<evidence type="ECO:0000313" key="2">
    <source>
        <dbReference type="WBParaSite" id="Hba_03979"/>
    </source>
</evidence>
<reference evidence="2" key="1">
    <citation type="submission" date="2016-11" db="UniProtKB">
        <authorList>
            <consortium name="WormBaseParasite"/>
        </authorList>
    </citation>
    <scope>IDENTIFICATION</scope>
</reference>
<accession>A0A1I7WG63</accession>
<dbReference type="Proteomes" id="UP000095283">
    <property type="component" value="Unplaced"/>
</dbReference>
<name>A0A1I7WG63_HETBA</name>
<proteinExistence type="predicted"/>
<dbReference type="AlphaFoldDB" id="A0A1I7WG63"/>
<dbReference type="WBParaSite" id="Hba_03979">
    <property type="protein sequence ID" value="Hba_03979"/>
    <property type="gene ID" value="Hba_03979"/>
</dbReference>
<evidence type="ECO:0000313" key="1">
    <source>
        <dbReference type="Proteomes" id="UP000095283"/>
    </source>
</evidence>
<sequence length="83" mass="9914">MLNSRNAQKKHFYSSYYLASSIQKRSGAIKYYQFRLVLKMHSGMTVQERIERLPTRNGFHSCFDINFLNRDLVLLSSWAFFKQ</sequence>
<protein>
    <submittedName>
        <fullName evidence="2">Ovule protein</fullName>
    </submittedName>
</protein>
<organism evidence="1 2">
    <name type="scientific">Heterorhabditis bacteriophora</name>
    <name type="common">Entomopathogenic nematode worm</name>
    <dbReference type="NCBI Taxonomy" id="37862"/>
    <lineage>
        <taxon>Eukaryota</taxon>
        <taxon>Metazoa</taxon>
        <taxon>Ecdysozoa</taxon>
        <taxon>Nematoda</taxon>
        <taxon>Chromadorea</taxon>
        <taxon>Rhabditida</taxon>
        <taxon>Rhabditina</taxon>
        <taxon>Rhabditomorpha</taxon>
        <taxon>Strongyloidea</taxon>
        <taxon>Heterorhabditidae</taxon>
        <taxon>Heterorhabditis</taxon>
    </lineage>
</organism>
<keyword evidence="1" id="KW-1185">Reference proteome</keyword>